<keyword evidence="10" id="KW-1185">Reference proteome</keyword>
<comment type="similarity">
    <text evidence="2">Belongs to the auxin efflux carrier (TC 2.A.69.1) family.</text>
</comment>
<feature type="transmembrane region" description="Helical" evidence="8">
    <location>
        <begin position="7"/>
        <end position="28"/>
    </location>
</feature>
<evidence type="ECO:0000256" key="7">
    <source>
        <dbReference type="ARBA" id="ARBA00023294"/>
    </source>
</evidence>
<dbReference type="STRING" id="106549.A0A540L4X2"/>
<evidence type="ECO:0000256" key="8">
    <source>
        <dbReference type="SAM" id="Phobius"/>
    </source>
</evidence>
<dbReference type="PANTHER" id="PTHR31752">
    <property type="entry name" value="AUXIN EFFLUX CARRIER COMPONENT 1B-RELATED"/>
    <property type="match status" value="1"/>
</dbReference>
<dbReference type="InterPro" id="IPR051107">
    <property type="entry name" value="Auxin_Efflux_Carrier"/>
</dbReference>
<evidence type="ECO:0000256" key="5">
    <source>
        <dbReference type="ARBA" id="ARBA00022989"/>
    </source>
</evidence>
<dbReference type="GO" id="GO:0010329">
    <property type="term" value="F:auxin efflux transmembrane transporter activity"/>
    <property type="evidence" value="ECO:0007669"/>
    <property type="project" value="TreeGrafter"/>
</dbReference>
<comment type="subcellular location">
    <subcellularLocation>
        <location evidence="1">Membrane</location>
        <topology evidence="1">Multi-pass membrane protein</topology>
    </subcellularLocation>
</comment>
<sequence>MISWHDFYTVLTAVVPLYMAMILAYGSVRCWKIFSPDQCSGINRFVAIFAVPLFSSSSYEVEFMCNFGKDPNRRLREPPCTNFYLNGCFMHCHGLANVKVGADDVIAIELRCKLDKLGLEL</sequence>
<evidence type="ECO:0000313" key="9">
    <source>
        <dbReference type="EMBL" id="TQD81527.1"/>
    </source>
</evidence>
<evidence type="ECO:0000256" key="2">
    <source>
        <dbReference type="ARBA" id="ARBA00009177"/>
    </source>
</evidence>
<dbReference type="PANTHER" id="PTHR31752:SF18">
    <property type="entry name" value="AUXIN EFFLUX CARRIER COMPONENT 1"/>
    <property type="match status" value="1"/>
</dbReference>
<dbReference type="GO" id="GO:0009926">
    <property type="term" value="P:auxin polar transport"/>
    <property type="evidence" value="ECO:0007669"/>
    <property type="project" value="TreeGrafter"/>
</dbReference>
<dbReference type="InterPro" id="IPR004776">
    <property type="entry name" value="Mem_transp_PIN-like"/>
</dbReference>
<dbReference type="GO" id="GO:0005886">
    <property type="term" value="C:plasma membrane"/>
    <property type="evidence" value="ECO:0007669"/>
    <property type="project" value="TreeGrafter"/>
</dbReference>
<keyword evidence="7" id="KW-0927">Auxin signaling pathway</keyword>
<keyword evidence="3" id="KW-0813">Transport</keyword>
<evidence type="ECO:0000313" key="10">
    <source>
        <dbReference type="Proteomes" id="UP000315295"/>
    </source>
</evidence>
<keyword evidence="6 8" id="KW-0472">Membrane</keyword>
<evidence type="ECO:0000256" key="1">
    <source>
        <dbReference type="ARBA" id="ARBA00004141"/>
    </source>
</evidence>
<reference evidence="9 10" key="1">
    <citation type="journal article" date="2019" name="G3 (Bethesda)">
        <title>Sequencing of a Wild Apple (Malus baccata) Genome Unravels the Differences Between Cultivated and Wild Apple Species Regarding Disease Resistance and Cold Tolerance.</title>
        <authorList>
            <person name="Chen X."/>
        </authorList>
    </citation>
    <scope>NUCLEOTIDE SEQUENCE [LARGE SCALE GENOMIC DNA]</scope>
    <source>
        <strain evidence="10">cv. Shandingzi</strain>
        <tissue evidence="9">Leaves</tissue>
    </source>
</reference>
<evidence type="ECO:0000256" key="4">
    <source>
        <dbReference type="ARBA" id="ARBA00022692"/>
    </source>
</evidence>
<dbReference type="Proteomes" id="UP000315295">
    <property type="component" value="Unassembled WGS sequence"/>
</dbReference>
<dbReference type="AlphaFoldDB" id="A0A540L4X2"/>
<dbReference type="Pfam" id="PF03547">
    <property type="entry name" value="Mem_trans"/>
    <property type="match status" value="1"/>
</dbReference>
<evidence type="ECO:0000256" key="6">
    <source>
        <dbReference type="ARBA" id="ARBA00023136"/>
    </source>
</evidence>
<accession>A0A540L4X2</accession>
<proteinExistence type="inferred from homology"/>
<keyword evidence="5 8" id="KW-1133">Transmembrane helix</keyword>
<dbReference type="GO" id="GO:0005783">
    <property type="term" value="C:endoplasmic reticulum"/>
    <property type="evidence" value="ECO:0007669"/>
    <property type="project" value="TreeGrafter"/>
</dbReference>
<comment type="caution">
    <text evidence="9">The sequence shown here is derived from an EMBL/GenBank/DDBJ whole genome shotgun (WGS) entry which is preliminary data.</text>
</comment>
<dbReference type="EMBL" id="VIEB01000763">
    <property type="protein sequence ID" value="TQD81527.1"/>
    <property type="molecule type" value="Genomic_DNA"/>
</dbReference>
<keyword evidence="4 8" id="KW-0812">Transmembrane</keyword>
<evidence type="ECO:0000256" key="3">
    <source>
        <dbReference type="ARBA" id="ARBA00022448"/>
    </source>
</evidence>
<dbReference type="GO" id="GO:0009734">
    <property type="term" value="P:auxin-activated signaling pathway"/>
    <property type="evidence" value="ECO:0007669"/>
    <property type="project" value="UniProtKB-KW"/>
</dbReference>
<organism evidence="9 10">
    <name type="scientific">Malus baccata</name>
    <name type="common">Siberian crab apple</name>
    <name type="synonym">Pyrus baccata</name>
    <dbReference type="NCBI Taxonomy" id="106549"/>
    <lineage>
        <taxon>Eukaryota</taxon>
        <taxon>Viridiplantae</taxon>
        <taxon>Streptophyta</taxon>
        <taxon>Embryophyta</taxon>
        <taxon>Tracheophyta</taxon>
        <taxon>Spermatophyta</taxon>
        <taxon>Magnoliopsida</taxon>
        <taxon>eudicotyledons</taxon>
        <taxon>Gunneridae</taxon>
        <taxon>Pentapetalae</taxon>
        <taxon>rosids</taxon>
        <taxon>fabids</taxon>
        <taxon>Rosales</taxon>
        <taxon>Rosaceae</taxon>
        <taxon>Amygdaloideae</taxon>
        <taxon>Maleae</taxon>
        <taxon>Malus</taxon>
    </lineage>
</organism>
<gene>
    <name evidence="9" type="ORF">C1H46_032925</name>
</gene>
<protein>
    <submittedName>
        <fullName evidence="9">Uncharacterized protein</fullName>
    </submittedName>
</protein>
<name>A0A540L4X2_MALBA</name>